<evidence type="ECO:0000256" key="13">
    <source>
        <dbReference type="ARBA" id="ARBA00023242"/>
    </source>
</evidence>
<dbReference type="InterPro" id="IPR016059">
    <property type="entry name" value="DNA_ligase_ATP-dep_CS"/>
</dbReference>
<reference evidence="19 20" key="1">
    <citation type="journal article" date="2023" name="Commun. Biol.">
        <title>Reorganization of the ancestral sex-determining regions during the evolution of trioecy in Pleodorina starrii.</title>
        <authorList>
            <person name="Takahashi K."/>
            <person name="Suzuki S."/>
            <person name="Kawai-Toyooka H."/>
            <person name="Yamamoto K."/>
            <person name="Hamaji T."/>
            <person name="Ootsuki R."/>
            <person name="Yamaguchi H."/>
            <person name="Kawachi M."/>
            <person name="Higashiyama T."/>
            <person name="Nozaki H."/>
        </authorList>
    </citation>
    <scope>NUCLEOTIDE SEQUENCE [LARGE SCALE GENOMIC DNA]</scope>
    <source>
        <strain evidence="19 20">NIES-4479</strain>
    </source>
</reference>
<comment type="similarity">
    <text evidence="3">Belongs to the ATP-dependent DNA ligase family.</text>
</comment>
<evidence type="ECO:0000259" key="17">
    <source>
        <dbReference type="PROSITE" id="PS50160"/>
    </source>
</evidence>
<dbReference type="GO" id="GO:0006297">
    <property type="term" value="P:nucleotide-excision repair, DNA gap filling"/>
    <property type="evidence" value="ECO:0007669"/>
    <property type="project" value="TreeGrafter"/>
</dbReference>
<proteinExistence type="inferred from homology"/>
<feature type="compositionally biased region" description="Low complexity" evidence="16">
    <location>
        <begin position="1665"/>
        <end position="1680"/>
    </location>
</feature>
<evidence type="ECO:0000256" key="14">
    <source>
        <dbReference type="ARBA" id="ARBA00030676"/>
    </source>
</evidence>
<evidence type="ECO:0000256" key="8">
    <source>
        <dbReference type="ARBA" id="ARBA00022763"/>
    </source>
</evidence>
<comment type="subcellular location">
    <subcellularLocation>
        <location evidence="2">Nucleus</location>
    </subcellularLocation>
</comment>
<dbReference type="Gene3D" id="1.10.3260.10">
    <property type="entry name" value="DNA ligase, ATP-dependent, N-terminal domain"/>
    <property type="match status" value="1"/>
</dbReference>
<dbReference type="InterPro" id="IPR012308">
    <property type="entry name" value="DNA_ligase_ATP-dep_N"/>
</dbReference>
<dbReference type="PROSITE" id="PS50172">
    <property type="entry name" value="BRCT"/>
    <property type="match status" value="1"/>
</dbReference>
<organism evidence="19 20">
    <name type="scientific">Pleodorina starrii</name>
    <dbReference type="NCBI Taxonomy" id="330485"/>
    <lineage>
        <taxon>Eukaryota</taxon>
        <taxon>Viridiplantae</taxon>
        <taxon>Chlorophyta</taxon>
        <taxon>core chlorophytes</taxon>
        <taxon>Chlorophyceae</taxon>
        <taxon>CS clade</taxon>
        <taxon>Chlamydomonadales</taxon>
        <taxon>Volvocaceae</taxon>
        <taxon>Pleodorina</taxon>
    </lineage>
</organism>
<keyword evidence="11" id="KW-0233">DNA recombination</keyword>
<feature type="compositionally biased region" description="Low complexity" evidence="16">
    <location>
        <begin position="1601"/>
        <end position="1615"/>
    </location>
</feature>
<evidence type="ECO:0000259" key="18">
    <source>
        <dbReference type="PROSITE" id="PS50172"/>
    </source>
</evidence>
<keyword evidence="7" id="KW-0547">Nucleotide-binding</keyword>
<feature type="compositionally biased region" description="Low complexity" evidence="16">
    <location>
        <begin position="1901"/>
        <end position="1913"/>
    </location>
</feature>
<feature type="region of interest" description="Disordered" evidence="16">
    <location>
        <begin position="1883"/>
        <end position="1913"/>
    </location>
</feature>
<dbReference type="CDD" id="cd07903">
    <property type="entry name" value="Adenylation_DNA_ligase_IV"/>
    <property type="match status" value="1"/>
</dbReference>
<dbReference type="InterPro" id="IPR036599">
    <property type="entry name" value="DNA_ligase_N_sf"/>
</dbReference>
<evidence type="ECO:0000313" key="20">
    <source>
        <dbReference type="Proteomes" id="UP001165080"/>
    </source>
</evidence>
<feature type="compositionally biased region" description="Acidic residues" evidence="16">
    <location>
        <begin position="1714"/>
        <end position="1726"/>
    </location>
</feature>
<sequence>MRSALQQLDKESTNLKLLKALPARAAELRFSTVVNVLESIASYGKLHKRKVARIRRFFSVEVPRTDGDDLLQLFRLLLPKEKRFAGLLATALGACRQRAEAAKDWMRLAHQTKSKFPTVMQKVLLDHYCPASIPPESDTLTVGQVNAALDQLAAIASGAVGAAAHQHQPDDDDEHSRAAALRGRSATAQQQQAAVLGGLLRRCTPRAAWWLICIVLREELPLGLGNKALLNAFHPDAHDAFNSCSDLRLVLDELCRPGSIWRRRDVEPGLNVAPQLADRVGGGPQAAAGCMSGRPFLVETKFDGWRIQLHVTGDAAGGGGAIRYFSRNVKDHGPRSSFCVLDDAIAQFLRPEATGQPAAPGGSGAGARSAAAPGAEPQPRGCLPRVVLDGEMLVWNKTRRRFEPFGMLEAAIRAAAEGLEPQAPVFGRDALAAVDGDDGPPRCPTAADLEVLYVAFDILYLRDTSVVHLPLRDRKKLLASVFRMPLGGEPEEGGPPGGVPLGPRGAVTFRAEALLPERPMFDGKVHSWSCSTPHQAQQAYDLNAAAFEEGIVVKALEEPYHIGGRTKTWIKIKPDYLTQGEFDAVIVGQKYDHCSTNRVSAGGVYLLGLPEEPPQPGRPTTYVTFATVGIGLTREQRRWVLEPRLAGNMAASPRDVEGGGRAARLRAVPGWCRATGCRDEWPDWWVVDPEQSVVVQVNADVRLTRTANFAAGYTTRFPRITRIRVDKSPREATSLRELRELVRQAAAAAGGAAAETAGGGAGGAARLIPETSLAGGRSGGRRSAPPQRRQPARPAVARVPLNLLTTDTSEVPVHFDVLAGAFVVLEGLYGAAVARRRSELSRLVRQLGGRCSANYVPNGECRTSYVIVDEWVDSCHGRDTRRDLLRPDWLEDCYMQRRLIWPPKPAHAWRLSQATLAAHADQVDAYGDPYYELLDEQDLAAVLDWHVGPAAVGRARQVLTEATAGGPGQRHRRRRRDVEDRMEAAASSGNGVASLPADTAAGPGLLHWLDAEMRAVGEEPPTGLHRVFGGGGGAAPGCVAVHRRRRRRRRRHQPFRFAARGRGTSVEKGDARRDGGALLLQGVNEGTGLAARWAAEEARQQLQELRLAVLRGGGQLAGGWSPAVTHVVLYDGAVGGFEEAGARMAGAADGLAGYGGGVGRDDGDTAAAAMLPPAAPHLPRVCAEAVLAALQSKCAQQHWDEASAELLARAAYDSAAAAAATAGVAEAACPARSSSSSRSSNYCYCCQCSSSDDGLSDSEGEAEDDDDGEDLASRVQPKLLLATGTSAAGAENASRGVCGPLACSGSGPQVAACSGPQRVRWRWGSELARLLRWLGAGCGCGCGCGCGGAQRIRGAGPAGGVRMTDWRWIRDCLREAERATAAAGRDRENSARRTSSAGGRAGNDGEPSNQTAADAAGRPLASPGADTAGEGAEDSGDDEDGECGSEDGAPQDYGGGFVRLPEALYPPRLAPPHAPWCRPHALAPSPSKKGSVGDAVALRTGGLTAAHQHACGGASLDEPKKPDHTKPVADLPAGIVPPVVRQLTTDPGSESPREPPRRPPHDPAAALYRYTDSGLRAARGTSPAAKAAAERPAEGEPCETGAAAFPGAARASQPAEEAVGPPGPQVACRPAGLQVPRSSPPGSACRGVDTGPAACGLAPPPGPSPHGAGAGADAHSSCGHTPGTWSQATPSSPPAKPRPCLGFNTGFLRRILDSSDDDDDDDDDESVYAGRCDGVAGGTAIGLHRAHPTMPAFAGPGRTSEPRAPPAQPGPTARTPGTPKLHGQEVAETALSAVRTDVPPLAAAAAASVSSPAETGEAPPPCQLSCGHQVLVPAVGERLLSSSVGGAARATVAGAGMTGSERVCDKSYAVRVVGDSGLGVDAHPQGVRLTADDPPPDTGRGEQAACGGTAQQQQQLPLLTCRDRAASGRPDDTGGTGARCAAPDCPLPAGVSAARPSVMLQEAPGHQPQWEEPVPARVPAREERVSGCPGQAWLGSASDSRKRLRGPGGEVGSGGGCGSAFGSPGQASSLSGSGGNGPGGGSSGRKEGGHRGKRRRRSWLVVFEALTAGDDTEGDEDDHVTV</sequence>
<feature type="region of interest" description="Disordered" evidence="16">
    <location>
        <begin position="771"/>
        <end position="795"/>
    </location>
</feature>
<keyword evidence="10" id="KW-0460">Magnesium</keyword>
<keyword evidence="20" id="KW-1185">Reference proteome</keyword>
<dbReference type="InterPro" id="IPR001357">
    <property type="entry name" value="BRCT_dom"/>
</dbReference>
<keyword evidence="5" id="KW-0479">Metal-binding</keyword>
<keyword evidence="9" id="KW-0067">ATP-binding</keyword>
<dbReference type="PROSITE" id="PS50160">
    <property type="entry name" value="DNA_LIGASE_A3"/>
    <property type="match status" value="1"/>
</dbReference>
<evidence type="ECO:0000256" key="10">
    <source>
        <dbReference type="ARBA" id="ARBA00022842"/>
    </source>
</evidence>
<dbReference type="InterPro" id="IPR044125">
    <property type="entry name" value="Adenylation_DNA_ligase_IV"/>
</dbReference>
<dbReference type="SUPFAM" id="SSF52113">
    <property type="entry name" value="BRCT domain"/>
    <property type="match status" value="1"/>
</dbReference>
<feature type="compositionally biased region" description="Low complexity" evidence="16">
    <location>
        <begin position="2020"/>
        <end position="2031"/>
    </location>
</feature>
<dbReference type="InterPro" id="IPR012340">
    <property type="entry name" value="NA-bd_OB-fold"/>
</dbReference>
<keyword evidence="4" id="KW-0436">Ligase</keyword>
<gene>
    <name evidence="19" type="primary">PLESTBF000294</name>
    <name evidence="19" type="ORF">PLESTB_000599700</name>
</gene>
<feature type="compositionally biased region" description="Acidic residues" evidence="16">
    <location>
        <begin position="1431"/>
        <end position="1445"/>
    </location>
</feature>
<dbReference type="InterPro" id="IPR036420">
    <property type="entry name" value="BRCT_dom_sf"/>
</dbReference>
<dbReference type="GO" id="GO:0005524">
    <property type="term" value="F:ATP binding"/>
    <property type="evidence" value="ECO:0007669"/>
    <property type="project" value="UniProtKB-KW"/>
</dbReference>
<dbReference type="Pfam" id="PF04675">
    <property type="entry name" value="DNA_ligase_A_N"/>
    <property type="match status" value="1"/>
</dbReference>
<dbReference type="Proteomes" id="UP001165080">
    <property type="component" value="Unassembled WGS sequence"/>
</dbReference>
<dbReference type="PANTHER" id="PTHR45997:SF1">
    <property type="entry name" value="DNA LIGASE 4"/>
    <property type="match status" value="1"/>
</dbReference>
<feature type="region of interest" description="Disordered" evidence="16">
    <location>
        <begin position="962"/>
        <end position="997"/>
    </location>
</feature>
<dbReference type="PANTHER" id="PTHR45997">
    <property type="entry name" value="DNA LIGASE 4"/>
    <property type="match status" value="1"/>
</dbReference>
<dbReference type="Gene3D" id="3.40.50.10190">
    <property type="entry name" value="BRCT domain"/>
    <property type="match status" value="1"/>
</dbReference>
<evidence type="ECO:0000256" key="3">
    <source>
        <dbReference type="ARBA" id="ARBA00007572"/>
    </source>
</evidence>
<name>A0A9W6F0K9_9CHLO</name>
<dbReference type="Gene3D" id="2.40.50.140">
    <property type="entry name" value="Nucleic acid-binding proteins"/>
    <property type="match status" value="1"/>
</dbReference>
<evidence type="ECO:0000256" key="15">
    <source>
        <dbReference type="ARBA" id="ARBA00031942"/>
    </source>
</evidence>
<keyword evidence="6" id="KW-0677">Repeat</keyword>
<evidence type="ECO:0000313" key="19">
    <source>
        <dbReference type="EMBL" id="GLC52243.1"/>
    </source>
</evidence>
<feature type="domain" description="BRCT" evidence="18">
    <location>
        <begin position="813"/>
        <end position="900"/>
    </location>
</feature>
<evidence type="ECO:0000256" key="1">
    <source>
        <dbReference type="ARBA" id="ARBA00001946"/>
    </source>
</evidence>
<feature type="compositionally biased region" description="Low complexity" evidence="16">
    <location>
        <begin position="353"/>
        <end position="375"/>
    </location>
</feature>
<feature type="compositionally biased region" description="Low complexity" evidence="16">
    <location>
        <begin position="781"/>
        <end position="795"/>
    </location>
</feature>
<evidence type="ECO:0000256" key="7">
    <source>
        <dbReference type="ARBA" id="ARBA00022741"/>
    </source>
</evidence>
<feature type="compositionally biased region" description="Basic and acidic residues" evidence="16">
    <location>
        <begin position="1517"/>
        <end position="1527"/>
    </location>
</feature>
<protein>
    <recommendedName>
        <fullName evidence="15">DNA ligase IV</fullName>
    </recommendedName>
    <alternativeName>
        <fullName evidence="14">Polydeoxyribonucleotide synthase [ATP] 4</fullName>
    </alternativeName>
</protein>
<feature type="compositionally biased region" description="Gly residues" evidence="16">
    <location>
        <begin position="2032"/>
        <end position="2043"/>
    </location>
</feature>
<dbReference type="GO" id="GO:0006310">
    <property type="term" value="P:DNA recombination"/>
    <property type="evidence" value="ECO:0007669"/>
    <property type="project" value="UniProtKB-KW"/>
</dbReference>
<evidence type="ECO:0000256" key="5">
    <source>
        <dbReference type="ARBA" id="ARBA00022723"/>
    </source>
</evidence>
<dbReference type="GO" id="GO:0003910">
    <property type="term" value="F:DNA ligase (ATP) activity"/>
    <property type="evidence" value="ECO:0007669"/>
    <property type="project" value="InterPro"/>
</dbReference>
<keyword evidence="12" id="KW-0234">DNA repair</keyword>
<feature type="region of interest" description="Disordered" evidence="16">
    <location>
        <begin position="1380"/>
        <end position="1784"/>
    </location>
</feature>
<dbReference type="SUPFAM" id="SSF50249">
    <property type="entry name" value="Nucleic acid-binding proteins"/>
    <property type="match status" value="1"/>
</dbReference>
<keyword evidence="13" id="KW-0539">Nucleus</keyword>
<evidence type="ECO:0000256" key="11">
    <source>
        <dbReference type="ARBA" id="ARBA00023172"/>
    </source>
</evidence>
<evidence type="ECO:0000256" key="2">
    <source>
        <dbReference type="ARBA" id="ARBA00004123"/>
    </source>
</evidence>
<evidence type="ECO:0000256" key="6">
    <source>
        <dbReference type="ARBA" id="ARBA00022737"/>
    </source>
</evidence>
<dbReference type="PROSITE" id="PS00697">
    <property type="entry name" value="DNA_LIGASE_A1"/>
    <property type="match status" value="1"/>
</dbReference>
<dbReference type="GO" id="GO:0046872">
    <property type="term" value="F:metal ion binding"/>
    <property type="evidence" value="ECO:0007669"/>
    <property type="project" value="UniProtKB-KW"/>
</dbReference>
<dbReference type="GO" id="GO:0006303">
    <property type="term" value="P:double-strand break repair via nonhomologous end joining"/>
    <property type="evidence" value="ECO:0007669"/>
    <property type="project" value="TreeGrafter"/>
</dbReference>
<feature type="domain" description="ATP-dependent DNA ligase family profile" evidence="17">
    <location>
        <begin position="444"/>
        <end position="611"/>
    </location>
</feature>
<evidence type="ECO:0000256" key="9">
    <source>
        <dbReference type="ARBA" id="ARBA00022840"/>
    </source>
</evidence>
<evidence type="ECO:0000256" key="12">
    <source>
        <dbReference type="ARBA" id="ARBA00023204"/>
    </source>
</evidence>
<evidence type="ECO:0000256" key="4">
    <source>
        <dbReference type="ARBA" id="ARBA00022598"/>
    </source>
</evidence>
<dbReference type="InterPro" id="IPR029710">
    <property type="entry name" value="LIG4"/>
</dbReference>
<comment type="caution">
    <text evidence="19">The sequence shown here is derived from an EMBL/GenBank/DDBJ whole genome shotgun (WGS) entry which is preliminary data.</text>
</comment>
<dbReference type="InterPro" id="IPR012310">
    <property type="entry name" value="DNA_ligase_ATP-dep_cent"/>
</dbReference>
<dbReference type="EMBL" id="BRXU01000005">
    <property type="protein sequence ID" value="GLC52243.1"/>
    <property type="molecule type" value="Genomic_DNA"/>
</dbReference>
<dbReference type="GO" id="GO:0032807">
    <property type="term" value="C:DNA ligase IV complex"/>
    <property type="evidence" value="ECO:0007669"/>
    <property type="project" value="TreeGrafter"/>
</dbReference>
<dbReference type="Gene3D" id="3.30.470.30">
    <property type="entry name" value="DNA ligase/mRNA capping enzyme"/>
    <property type="match status" value="1"/>
</dbReference>
<comment type="cofactor">
    <cofactor evidence="1">
        <name>Mg(2+)</name>
        <dbReference type="ChEBI" id="CHEBI:18420"/>
    </cofactor>
</comment>
<evidence type="ECO:0000256" key="16">
    <source>
        <dbReference type="SAM" id="MobiDB-lite"/>
    </source>
</evidence>
<dbReference type="SUPFAM" id="SSF56091">
    <property type="entry name" value="DNA ligase/mRNA capping enzyme, catalytic domain"/>
    <property type="match status" value="1"/>
</dbReference>
<feature type="compositionally biased region" description="Gly residues" evidence="16">
    <location>
        <begin position="2006"/>
        <end position="2019"/>
    </location>
</feature>
<feature type="region of interest" description="Disordered" evidence="16">
    <location>
        <begin position="353"/>
        <end position="381"/>
    </location>
</feature>
<feature type="compositionally biased region" description="Basic and acidic residues" evidence="16">
    <location>
        <begin position="1551"/>
        <end position="1561"/>
    </location>
</feature>
<keyword evidence="8" id="KW-0227">DNA damage</keyword>
<feature type="region of interest" description="Disordered" evidence="16">
    <location>
        <begin position="1982"/>
        <end position="2060"/>
    </location>
</feature>
<dbReference type="GO" id="GO:0003677">
    <property type="term" value="F:DNA binding"/>
    <property type="evidence" value="ECO:0007669"/>
    <property type="project" value="InterPro"/>
</dbReference>
<accession>A0A9W6F0K9</accession>
<dbReference type="Pfam" id="PF01068">
    <property type="entry name" value="DNA_ligase_A_M"/>
    <property type="match status" value="1"/>
</dbReference>
<feature type="compositionally biased region" description="Basic and acidic residues" evidence="16">
    <location>
        <begin position="1380"/>
        <end position="1391"/>
    </location>
</feature>